<dbReference type="SMART" id="SM00481">
    <property type="entry name" value="POLIIIAc"/>
    <property type="match status" value="1"/>
</dbReference>
<evidence type="ECO:0000313" key="2">
    <source>
        <dbReference type="EMBL" id="DAG00521.1"/>
    </source>
</evidence>
<dbReference type="InterPro" id="IPR016195">
    <property type="entry name" value="Pol/histidinol_Pase-like"/>
</dbReference>
<dbReference type="InterPro" id="IPR004013">
    <property type="entry name" value="PHP_dom"/>
</dbReference>
<dbReference type="NCBIfam" id="TIGR00594">
    <property type="entry name" value="polc"/>
    <property type="match status" value="1"/>
</dbReference>
<dbReference type="SUPFAM" id="SSF89550">
    <property type="entry name" value="PHP domain-like"/>
    <property type="match status" value="1"/>
</dbReference>
<dbReference type="PANTHER" id="PTHR32294">
    <property type="entry name" value="DNA POLYMERASE III SUBUNIT ALPHA"/>
    <property type="match status" value="1"/>
</dbReference>
<dbReference type="GO" id="GO:0008408">
    <property type="term" value="F:3'-5' exonuclease activity"/>
    <property type="evidence" value="ECO:0007669"/>
    <property type="project" value="InterPro"/>
</dbReference>
<dbReference type="InterPro" id="IPR004805">
    <property type="entry name" value="DnaE2/DnaE/PolC"/>
</dbReference>
<dbReference type="EMBL" id="BK016182">
    <property type="protein sequence ID" value="DAG00521.1"/>
    <property type="molecule type" value="Genomic_DNA"/>
</dbReference>
<dbReference type="Pfam" id="PF02811">
    <property type="entry name" value="PHP"/>
    <property type="match status" value="1"/>
</dbReference>
<proteinExistence type="predicted"/>
<dbReference type="Pfam" id="PF07733">
    <property type="entry name" value="DNA_pol3_alpha"/>
    <property type="match status" value="1"/>
</dbReference>
<dbReference type="InterPro" id="IPR003141">
    <property type="entry name" value="Pol/His_phosphatase_N"/>
</dbReference>
<dbReference type="PANTHER" id="PTHR32294:SF0">
    <property type="entry name" value="DNA POLYMERASE III SUBUNIT ALPHA"/>
    <property type="match status" value="1"/>
</dbReference>
<name>A0A8S5V1C2_9CAUD</name>
<sequence length="686" mass="78982">MFTHLHVHTAYSFLDGYCHIPKLVSRAKELGMTSLAITDHNHMGGIYEFQKECKKQGIKPILGFEGYQTWNAEELAKDVDSRWADAATDAFREGVVTEEEAQAVITKKKGFKGIKEVKERIKPFMYDTRQYHLILLAMNQTGLNNLIKLQSEAAKVCTYNGRFLFDMGMLRKYSEGVICTTACVANIVAKTFNKGDRQLAETLLKEYKDIFKDRFYLEVQPNNFNDQVNVNNFYMEMHDKYDIPLIATSDVHYVLKTDNKDHDVLVSIGTGTDIYNPNRMKYDHNYWLKSEEEMQIGFKDILNKTETDRETALKKYALYLEAMNNTQVIVNMVEDVVLGSSTPLMPKLPNSNNTKKELRELAYKGLYELAKRYKYIADDIVNYEKRLAYELNIINYKDFADYMLIVREYVNWADANGVMTGMGRGSACGSLVLWCIGITKNIDPIKYDLLFGRFLTIDRTGLPDIDEDFSYFGRDKVIEHIKDLYGFENVAHIGTYTQQGVKSGLKDVGRALKIPFEKMNILSKQIDDFEDVVPPQPKFKDYDALKDGNESEKSLYKKWQKLESENKELFRLARNFEGLKRNFGVHASGVLAMPCRVDDYFPTRTDENGVMITLFTGVECEELGTAKLDILGLKTLSIIEKTLKHLGKDVNWLYDNFDIEDKKLYDMLACAKSDCIFQLESDMFKD</sequence>
<protein>
    <submittedName>
        <fullName evidence="2">DNA polymerase III, alpha subunit</fullName>
    </submittedName>
</protein>
<accession>A0A8S5V1C2</accession>
<dbReference type="InterPro" id="IPR041931">
    <property type="entry name" value="DNA_pol3_alpha_thumb_dom"/>
</dbReference>
<dbReference type="Gene3D" id="1.10.10.1600">
    <property type="entry name" value="Bacterial DNA polymerase III alpha subunit, thumb domain"/>
    <property type="match status" value="1"/>
</dbReference>
<dbReference type="InterPro" id="IPR011708">
    <property type="entry name" value="DNA_pol3_alpha_NTPase_dom"/>
</dbReference>
<reference evidence="2" key="1">
    <citation type="journal article" date="2021" name="Proc. Natl. Acad. Sci. U.S.A.">
        <title>A Catalog of Tens of Thousands of Viruses from Human Metagenomes Reveals Hidden Associations with Chronic Diseases.</title>
        <authorList>
            <person name="Tisza M.J."/>
            <person name="Buck C.B."/>
        </authorList>
    </citation>
    <scope>NUCLEOTIDE SEQUENCE</scope>
    <source>
        <strain evidence="2">CtJ2i1</strain>
    </source>
</reference>
<feature type="domain" description="Polymerase/histidinol phosphatase N-terminal" evidence="1">
    <location>
        <begin position="3"/>
        <end position="70"/>
    </location>
</feature>
<organism evidence="2">
    <name type="scientific">Myoviridae sp. ctJ2i1</name>
    <dbReference type="NCBI Taxonomy" id="2825079"/>
    <lineage>
        <taxon>Viruses</taxon>
        <taxon>Duplodnaviria</taxon>
        <taxon>Heunggongvirae</taxon>
        <taxon>Uroviricota</taxon>
        <taxon>Caudoviricetes</taxon>
    </lineage>
</organism>
<dbReference type="GO" id="GO:0006260">
    <property type="term" value="P:DNA replication"/>
    <property type="evidence" value="ECO:0007669"/>
    <property type="project" value="InterPro"/>
</dbReference>
<dbReference type="Gene3D" id="3.20.20.140">
    <property type="entry name" value="Metal-dependent hydrolases"/>
    <property type="match status" value="1"/>
</dbReference>
<evidence type="ECO:0000259" key="1">
    <source>
        <dbReference type="SMART" id="SM00481"/>
    </source>
</evidence>